<proteinExistence type="predicted"/>
<keyword evidence="2" id="KW-1185">Reference proteome</keyword>
<protein>
    <submittedName>
        <fullName evidence="1">Uncharacterized protein</fullName>
    </submittedName>
</protein>
<organism evidence="1 2">
    <name type="scientific">Melastoma candidum</name>
    <dbReference type="NCBI Taxonomy" id="119954"/>
    <lineage>
        <taxon>Eukaryota</taxon>
        <taxon>Viridiplantae</taxon>
        <taxon>Streptophyta</taxon>
        <taxon>Embryophyta</taxon>
        <taxon>Tracheophyta</taxon>
        <taxon>Spermatophyta</taxon>
        <taxon>Magnoliopsida</taxon>
        <taxon>eudicotyledons</taxon>
        <taxon>Gunneridae</taxon>
        <taxon>Pentapetalae</taxon>
        <taxon>rosids</taxon>
        <taxon>malvids</taxon>
        <taxon>Myrtales</taxon>
        <taxon>Melastomataceae</taxon>
        <taxon>Melastomatoideae</taxon>
        <taxon>Melastomateae</taxon>
        <taxon>Melastoma</taxon>
    </lineage>
</organism>
<evidence type="ECO:0000313" key="2">
    <source>
        <dbReference type="Proteomes" id="UP001057402"/>
    </source>
</evidence>
<reference evidence="2" key="1">
    <citation type="journal article" date="2023" name="Front. Plant Sci.">
        <title>Chromosomal-level genome assembly of Melastoma candidum provides insights into trichome evolution.</title>
        <authorList>
            <person name="Zhong Y."/>
            <person name="Wu W."/>
            <person name="Sun C."/>
            <person name="Zou P."/>
            <person name="Liu Y."/>
            <person name="Dai S."/>
            <person name="Zhou R."/>
        </authorList>
    </citation>
    <scope>NUCLEOTIDE SEQUENCE [LARGE SCALE GENOMIC DNA]</scope>
</reference>
<comment type="caution">
    <text evidence="1">The sequence shown here is derived from an EMBL/GenBank/DDBJ whole genome shotgun (WGS) entry which is preliminary data.</text>
</comment>
<dbReference type="EMBL" id="CM042883">
    <property type="protein sequence ID" value="KAI4372994.1"/>
    <property type="molecule type" value="Genomic_DNA"/>
</dbReference>
<gene>
    <name evidence="1" type="ORF">MLD38_011169</name>
</gene>
<evidence type="ECO:0000313" key="1">
    <source>
        <dbReference type="EMBL" id="KAI4372994.1"/>
    </source>
</evidence>
<sequence>MKLPPSSRRSTATASSALHSTACPWRRPQHLQSSKTLPATGAPLSPKNQLRWQPHFSPATLDPAVEPRTSLFSPSIPRHSEFKYTSQRRRRRHPPRRSLQRQQSIVASSVVPKLHDDSPLSSQRLPTAAAANLAPSGVPDLTAADRLPSGVPELHGSKTSSPGNRPSSSDVLNSLGSLHPRRSPHSAPSLHSGEPTIDPNDDGHGGALIARQIRSPRDGSSSLEMARRHGSPHLQAATSRRPRELSLQTSSSLEFSLSRSQAISPRLYLAAKKGWDINIVRKIVLSP</sequence>
<name>A0ACB9R5P0_9MYRT</name>
<accession>A0ACB9R5P0</accession>
<dbReference type="Proteomes" id="UP001057402">
    <property type="component" value="Chromosome 4"/>
</dbReference>